<evidence type="ECO:0000313" key="4">
    <source>
        <dbReference type="Proteomes" id="UP001516023"/>
    </source>
</evidence>
<sequence length="504" mass="55904">MKTPNDDATAGGSRGRDRNHRHRHHRSSEETERRHHHHHQGHSSRSDDHAATSPGVQSDEARALLSGTNPQSLERNVDEPRRADERQDEIAFLEKRIREKQRAAAATASENVSKPEPPASQNANSSYEALLERKQRSAVAATQVASRANEQAACLDHRIDAKRAANQRDVNLTEKEPVSGPSQNIEDVEKQDDPNAQDISRLEEVNKIDDDSHVFANVEGNKDGGQFHGGSEDVFHEQLPEITQVNYRETESYYPNVETDARIMAEIAQEGIQIDESGGIQAFVADTVVDEANVIGVIKSDEEVEREERREYARFFLKSVAVIVLLIVVIAVPVTLKATKVIGGVTVVLTPPPTSMPSSMPSQIPSFMPSSVKFTDVVEKLLPISGDKLMDIGSPQHRAARWISDEDPMQMDINDPGFEQRYIMAVFYYSLDGENWSSSDGWLSGESECNWEWVVGPGCLNGCINGKVCAMKFGKQTYSEFNTSLCIFVGPTQFRSHIVCSGLV</sequence>
<feature type="compositionally biased region" description="Basic and acidic residues" evidence="1">
    <location>
        <begin position="75"/>
        <end position="102"/>
    </location>
</feature>
<organism evidence="3 4">
    <name type="scientific">Cyclotella cryptica</name>
    <dbReference type="NCBI Taxonomy" id="29204"/>
    <lineage>
        <taxon>Eukaryota</taxon>
        <taxon>Sar</taxon>
        <taxon>Stramenopiles</taxon>
        <taxon>Ochrophyta</taxon>
        <taxon>Bacillariophyta</taxon>
        <taxon>Coscinodiscophyceae</taxon>
        <taxon>Thalassiosirophycidae</taxon>
        <taxon>Stephanodiscales</taxon>
        <taxon>Stephanodiscaceae</taxon>
        <taxon>Cyclotella</taxon>
    </lineage>
</organism>
<evidence type="ECO:0000313" key="3">
    <source>
        <dbReference type="EMBL" id="KAL3787344.1"/>
    </source>
</evidence>
<reference evidence="3 4" key="1">
    <citation type="journal article" date="2020" name="G3 (Bethesda)">
        <title>Improved Reference Genome for Cyclotella cryptica CCMP332, a Model for Cell Wall Morphogenesis, Salinity Adaptation, and Lipid Production in Diatoms (Bacillariophyta).</title>
        <authorList>
            <person name="Roberts W.R."/>
            <person name="Downey K.M."/>
            <person name="Ruck E.C."/>
            <person name="Traller J.C."/>
            <person name="Alverson A.J."/>
        </authorList>
    </citation>
    <scope>NUCLEOTIDE SEQUENCE [LARGE SCALE GENOMIC DNA]</scope>
    <source>
        <strain evidence="3 4">CCMP332</strain>
    </source>
</reference>
<keyword evidence="2" id="KW-1133">Transmembrane helix</keyword>
<keyword evidence="2" id="KW-0472">Membrane</keyword>
<accession>A0ABD3PHA3</accession>
<keyword evidence="2" id="KW-0812">Transmembrane</keyword>
<feature type="region of interest" description="Disordered" evidence="1">
    <location>
        <begin position="1"/>
        <end position="146"/>
    </location>
</feature>
<dbReference type="Proteomes" id="UP001516023">
    <property type="component" value="Unassembled WGS sequence"/>
</dbReference>
<feature type="region of interest" description="Disordered" evidence="1">
    <location>
        <begin position="165"/>
        <end position="195"/>
    </location>
</feature>
<name>A0ABD3PHA3_9STRA</name>
<dbReference type="EMBL" id="JABMIG020000176">
    <property type="protein sequence ID" value="KAL3787344.1"/>
    <property type="molecule type" value="Genomic_DNA"/>
</dbReference>
<proteinExistence type="predicted"/>
<keyword evidence="4" id="KW-1185">Reference proteome</keyword>
<dbReference type="AlphaFoldDB" id="A0ABD3PHA3"/>
<protein>
    <submittedName>
        <fullName evidence="3">Uncharacterized protein</fullName>
    </submittedName>
</protein>
<feature type="transmembrane region" description="Helical" evidence="2">
    <location>
        <begin position="315"/>
        <end position="336"/>
    </location>
</feature>
<gene>
    <name evidence="3" type="ORF">HJC23_004369</name>
</gene>
<evidence type="ECO:0000256" key="1">
    <source>
        <dbReference type="SAM" id="MobiDB-lite"/>
    </source>
</evidence>
<comment type="caution">
    <text evidence="3">The sequence shown here is derived from an EMBL/GenBank/DDBJ whole genome shotgun (WGS) entry which is preliminary data.</text>
</comment>
<feature type="compositionally biased region" description="Basic residues" evidence="1">
    <location>
        <begin position="17"/>
        <end position="26"/>
    </location>
</feature>
<evidence type="ECO:0000256" key="2">
    <source>
        <dbReference type="SAM" id="Phobius"/>
    </source>
</evidence>